<proteinExistence type="predicted"/>
<comment type="caution">
    <text evidence="1">The sequence shown here is derived from an EMBL/GenBank/DDBJ whole genome shotgun (WGS) entry which is preliminary data.</text>
</comment>
<evidence type="ECO:0000313" key="1">
    <source>
        <dbReference type="EMBL" id="TPD68373.1"/>
    </source>
</evidence>
<sequence length="63" mass="7370">MLESVAVIFKKASDHCVIDKKSWINLKESISGKLFFGKFILQFDFEHAENEYFKITDIKPKCL</sequence>
<evidence type="ECO:0000313" key="2">
    <source>
        <dbReference type="Proteomes" id="UP000319175"/>
    </source>
</evidence>
<name>A0A501Q6S7_9FLAO</name>
<dbReference type="AlphaFoldDB" id="A0A501Q6S7"/>
<reference evidence="1 2" key="1">
    <citation type="submission" date="2019-06" db="EMBL/GenBank/DDBJ databases">
        <title>Flavobacterium sp. MaA-Y11 from geoumgang.</title>
        <authorList>
            <person name="Jeong S."/>
        </authorList>
    </citation>
    <scope>NUCLEOTIDE SEQUENCE [LARGE SCALE GENOMIC DNA]</scope>
    <source>
        <strain evidence="1 2">MaA-Y11</strain>
    </source>
</reference>
<keyword evidence="2" id="KW-1185">Reference proteome</keyword>
<protein>
    <submittedName>
        <fullName evidence="1">Uncharacterized protein</fullName>
    </submittedName>
</protein>
<organism evidence="1 2">
    <name type="scientific">Flavobacterium microcysteis</name>
    <dbReference type="NCBI Taxonomy" id="2596891"/>
    <lineage>
        <taxon>Bacteria</taxon>
        <taxon>Pseudomonadati</taxon>
        <taxon>Bacteroidota</taxon>
        <taxon>Flavobacteriia</taxon>
        <taxon>Flavobacteriales</taxon>
        <taxon>Flavobacteriaceae</taxon>
        <taxon>Flavobacterium</taxon>
    </lineage>
</organism>
<dbReference type="EMBL" id="VFJE01000054">
    <property type="protein sequence ID" value="TPD68373.1"/>
    <property type="molecule type" value="Genomic_DNA"/>
</dbReference>
<gene>
    <name evidence="1" type="ORF">FJA49_09925</name>
</gene>
<dbReference type="OrthoDB" id="9894968at2"/>
<dbReference type="Proteomes" id="UP000319175">
    <property type="component" value="Unassembled WGS sequence"/>
</dbReference>
<dbReference type="RefSeq" id="WP_140000821.1">
    <property type="nucleotide sequence ID" value="NZ_VFJE01000054.1"/>
</dbReference>
<accession>A0A501Q6S7</accession>